<protein>
    <submittedName>
        <fullName evidence="2">Uncharacterized protein</fullName>
    </submittedName>
</protein>
<dbReference type="AlphaFoldDB" id="A0A932R255"/>
<name>A0A932R255_9BACT</name>
<feature type="transmembrane region" description="Helical" evidence="1">
    <location>
        <begin position="151"/>
        <end position="174"/>
    </location>
</feature>
<accession>A0A932R255</accession>
<feature type="transmembrane region" description="Helical" evidence="1">
    <location>
        <begin position="31"/>
        <end position="48"/>
    </location>
</feature>
<evidence type="ECO:0000256" key="1">
    <source>
        <dbReference type="SAM" id="Phobius"/>
    </source>
</evidence>
<sequence>MAEIPERISVNTRYQGVWNQTTAAVMERYRIFFQYAAVVLALLGIAVSKDGARILALAIPYISLLAALILTHIEIITELLTEDQRRMVETYGLQGDRPRTEEWNFDESGARWTIRAGVFLHMLPILFTIISSSFAAFRITRGVLVYDPTVYLIRIGMLVVTGILMVLVIAIRWWRVERLGKAQERTQRMTDTGSITG</sequence>
<keyword evidence="1" id="KW-1133">Transmembrane helix</keyword>
<reference evidence="2" key="1">
    <citation type="submission" date="2020-07" db="EMBL/GenBank/DDBJ databases">
        <title>Huge and variable diversity of episymbiotic CPR bacteria and DPANN archaea in groundwater ecosystems.</title>
        <authorList>
            <person name="He C.Y."/>
            <person name="Keren R."/>
            <person name="Whittaker M."/>
            <person name="Farag I.F."/>
            <person name="Doudna J."/>
            <person name="Cate J.H.D."/>
            <person name="Banfield J.F."/>
        </authorList>
    </citation>
    <scope>NUCLEOTIDE SEQUENCE</scope>
    <source>
        <strain evidence="2">NC_groundwater_973_Pr1_S-0.2um_54_13</strain>
    </source>
</reference>
<feature type="transmembrane region" description="Helical" evidence="1">
    <location>
        <begin position="118"/>
        <end position="139"/>
    </location>
</feature>
<keyword evidence="1" id="KW-0812">Transmembrane</keyword>
<evidence type="ECO:0000313" key="2">
    <source>
        <dbReference type="EMBL" id="MBI3631045.1"/>
    </source>
</evidence>
<dbReference type="EMBL" id="JACQCR010000041">
    <property type="protein sequence ID" value="MBI3631045.1"/>
    <property type="molecule type" value="Genomic_DNA"/>
</dbReference>
<dbReference type="Proteomes" id="UP000753196">
    <property type="component" value="Unassembled WGS sequence"/>
</dbReference>
<comment type="caution">
    <text evidence="2">The sequence shown here is derived from an EMBL/GenBank/DDBJ whole genome shotgun (WGS) entry which is preliminary data.</text>
</comment>
<organism evidence="2 3">
    <name type="scientific">Candidatus Sungiibacteriota bacterium</name>
    <dbReference type="NCBI Taxonomy" id="2750080"/>
    <lineage>
        <taxon>Bacteria</taxon>
        <taxon>Candidatus Sungiibacteriota</taxon>
    </lineage>
</organism>
<evidence type="ECO:0000313" key="3">
    <source>
        <dbReference type="Proteomes" id="UP000753196"/>
    </source>
</evidence>
<feature type="transmembrane region" description="Helical" evidence="1">
    <location>
        <begin position="54"/>
        <end position="77"/>
    </location>
</feature>
<gene>
    <name evidence="2" type="ORF">HY221_01795</name>
</gene>
<proteinExistence type="predicted"/>
<keyword evidence="1" id="KW-0472">Membrane</keyword>